<feature type="region of interest" description="Disordered" evidence="1">
    <location>
        <begin position="313"/>
        <end position="352"/>
    </location>
</feature>
<evidence type="ECO:0000256" key="1">
    <source>
        <dbReference type="SAM" id="MobiDB-lite"/>
    </source>
</evidence>
<sequence length="440" mass="49561">MMHAPVLKNSGVASALYMPRLSLQEELHSEVMSAEFPIEWDCDGCPPPEFMLPPPPKPHWLADDSQDCRSTSDLVLLETCDNMVIIDAAFQDSFSSISVILICSLLLVVTLLLTSFMIFRRRKNSNIDYPHENNCHQITDHSIVYDEDRRSSTPVSGKQRIVSALNSIKRNHVNNSTDSTCHLDSHFPNSTSLPNHYIHDTDRQARIIDPIAVREFQTRFATDSSVKRVQLSDRPPPLESEESMTYPHILIGGQPFYLIPSKPEETHSYAYATMATGRQDIHHPSPVMENGQPPIYEEIDRYYYSNSIGSGVSDRGEVGSLNRSDPSSDDGTHHLHPGRRFPRGHLPRRSPSNSVYYYSDTLRKPEEAMGPVQQKCFRINNKLSDDSDSGISNRSLAPTPKSSDSKNSNTNNNNNNILPIHETRVVILSENKERGRPAEV</sequence>
<accession>A0A0K2VLI2</accession>
<organism evidence="3">
    <name type="scientific">Lepeophtheirus salmonis</name>
    <name type="common">Salmon louse</name>
    <name type="synonym">Caligus salmonis</name>
    <dbReference type="NCBI Taxonomy" id="72036"/>
    <lineage>
        <taxon>Eukaryota</taxon>
        <taxon>Metazoa</taxon>
        <taxon>Ecdysozoa</taxon>
        <taxon>Arthropoda</taxon>
        <taxon>Crustacea</taxon>
        <taxon>Multicrustacea</taxon>
        <taxon>Hexanauplia</taxon>
        <taxon>Copepoda</taxon>
        <taxon>Siphonostomatoida</taxon>
        <taxon>Caligidae</taxon>
        <taxon>Lepeophtheirus</taxon>
    </lineage>
</organism>
<reference evidence="3" key="1">
    <citation type="submission" date="2014-05" db="EMBL/GenBank/DDBJ databases">
        <authorList>
            <person name="Chronopoulou M."/>
        </authorList>
    </citation>
    <scope>NUCLEOTIDE SEQUENCE</scope>
    <source>
        <tissue evidence="3">Whole organism</tissue>
    </source>
</reference>
<dbReference type="OrthoDB" id="10683731at2759"/>
<protein>
    <submittedName>
        <fullName evidence="3">Uncharacterized protein</fullName>
    </submittedName>
</protein>
<keyword evidence="2" id="KW-1133">Transmembrane helix</keyword>
<feature type="transmembrane region" description="Helical" evidence="2">
    <location>
        <begin position="97"/>
        <end position="119"/>
    </location>
</feature>
<name>A0A0K2VLI2_LEPSM</name>
<dbReference type="AlphaFoldDB" id="A0A0K2VLI2"/>
<proteinExistence type="predicted"/>
<keyword evidence="2" id="KW-0472">Membrane</keyword>
<keyword evidence="2" id="KW-0812">Transmembrane</keyword>
<evidence type="ECO:0000256" key="2">
    <source>
        <dbReference type="SAM" id="Phobius"/>
    </source>
</evidence>
<dbReference type="EMBL" id="HACA01033730">
    <property type="protein sequence ID" value="CDW51092.1"/>
    <property type="molecule type" value="Transcribed_RNA"/>
</dbReference>
<evidence type="ECO:0000313" key="3">
    <source>
        <dbReference type="EMBL" id="CDW51092.1"/>
    </source>
</evidence>
<feature type="compositionally biased region" description="Basic residues" evidence="1">
    <location>
        <begin position="334"/>
        <end position="348"/>
    </location>
</feature>
<feature type="compositionally biased region" description="Low complexity" evidence="1">
    <location>
        <begin position="405"/>
        <end position="416"/>
    </location>
</feature>
<feature type="region of interest" description="Disordered" evidence="1">
    <location>
        <begin position="383"/>
        <end position="418"/>
    </location>
</feature>